<comment type="caution">
    <text evidence="2">The sequence shown here is derived from an EMBL/GenBank/DDBJ whole genome shotgun (WGS) entry which is preliminary data.</text>
</comment>
<proteinExistence type="predicted"/>
<evidence type="ECO:0000313" key="3">
    <source>
        <dbReference type="Proteomes" id="UP001189429"/>
    </source>
</evidence>
<feature type="non-terminal residue" evidence="2">
    <location>
        <position position="69"/>
    </location>
</feature>
<feature type="compositionally biased region" description="Gly residues" evidence="1">
    <location>
        <begin position="60"/>
        <end position="69"/>
    </location>
</feature>
<sequence length="69" mass="7297">ARMFANDVRSAKQVEKALTYRPQQHLRAGPAVQVAQRLPFEGKDGGAKAGQVAQSFPFEGKGGGAKASQ</sequence>
<dbReference type="Proteomes" id="UP001189429">
    <property type="component" value="Unassembled WGS sequence"/>
</dbReference>
<gene>
    <name evidence="2" type="ORF">PCOR1329_LOCUS22617</name>
</gene>
<organism evidence="2 3">
    <name type="scientific">Prorocentrum cordatum</name>
    <dbReference type="NCBI Taxonomy" id="2364126"/>
    <lineage>
        <taxon>Eukaryota</taxon>
        <taxon>Sar</taxon>
        <taxon>Alveolata</taxon>
        <taxon>Dinophyceae</taxon>
        <taxon>Prorocentrales</taxon>
        <taxon>Prorocentraceae</taxon>
        <taxon>Prorocentrum</taxon>
    </lineage>
</organism>
<dbReference type="EMBL" id="CAUYUJ010007578">
    <property type="protein sequence ID" value="CAK0821251.1"/>
    <property type="molecule type" value="Genomic_DNA"/>
</dbReference>
<keyword evidence="3" id="KW-1185">Reference proteome</keyword>
<name>A0ABN9RQF6_9DINO</name>
<feature type="region of interest" description="Disordered" evidence="1">
    <location>
        <begin position="42"/>
        <end position="69"/>
    </location>
</feature>
<evidence type="ECO:0000313" key="2">
    <source>
        <dbReference type="EMBL" id="CAK0821251.1"/>
    </source>
</evidence>
<feature type="non-terminal residue" evidence="2">
    <location>
        <position position="1"/>
    </location>
</feature>
<evidence type="ECO:0000256" key="1">
    <source>
        <dbReference type="SAM" id="MobiDB-lite"/>
    </source>
</evidence>
<protein>
    <submittedName>
        <fullName evidence="2">Uncharacterized protein</fullName>
    </submittedName>
</protein>
<accession>A0ABN9RQF6</accession>
<reference evidence="2" key="1">
    <citation type="submission" date="2023-10" db="EMBL/GenBank/DDBJ databases">
        <authorList>
            <person name="Chen Y."/>
            <person name="Shah S."/>
            <person name="Dougan E. K."/>
            <person name="Thang M."/>
            <person name="Chan C."/>
        </authorList>
    </citation>
    <scope>NUCLEOTIDE SEQUENCE [LARGE SCALE GENOMIC DNA]</scope>
</reference>